<reference evidence="1" key="1">
    <citation type="submission" date="2022-09" db="EMBL/GenBank/DDBJ databases">
        <title>Australian commercial rhizobial inoculants.</title>
        <authorList>
            <person name="Kohlmeier M.G."/>
            <person name="O'Hara G.W."/>
            <person name="Colombi E."/>
            <person name="Ramsay J.P."/>
            <person name="Terpolilli J."/>
        </authorList>
    </citation>
    <scope>NUCLEOTIDE SEQUENCE</scope>
    <source>
        <strain evidence="1">WSM1592</strain>
    </source>
</reference>
<gene>
    <name evidence="1" type="ORF">N2599_11330</name>
</gene>
<evidence type="ECO:0000313" key="2">
    <source>
        <dbReference type="Proteomes" id="UP001060123"/>
    </source>
</evidence>
<dbReference type="InterPro" id="IPR043519">
    <property type="entry name" value="NT_sf"/>
</dbReference>
<sequence length="169" mass="19040">MAERVEIATYDKQWPGHFRDIAASLQALIGLEVIAIDHIGSTAVPGLSAKPLIDIDVTLPSPEHVLAAISTMEDAGYENRGNRYERDVYAFLMTSTNPKRRVYLLPQGNETHQKRIIFRDYLIAHPQIMAEYSALKQKLAREYAYDGDGYTRAKADFVNRVVATARSTR</sequence>
<dbReference type="PANTHER" id="PTHR34822">
    <property type="entry name" value="GRPB DOMAIN PROTEIN (AFU_ORTHOLOGUE AFUA_1G01530)"/>
    <property type="match status" value="1"/>
</dbReference>
<accession>A0ABY5XP86</accession>
<dbReference type="Gene3D" id="3.30.460.10">
    <property type="entry name" value="Beta Polymerase, domain 2"/>
    <property type="match status" value="1"/>
</dbReference>
<evidence type="ECO:0000313" key="1">
    <source>
        <dbReference type="EMBL" id="UWU16428.1"/>
    </source>
</evidence>
<dbReference type="Proteomes" id="UP001060123">
    <property type="component" value="Chromosome"/>
</dbReference>
<dbReference type="InterPro" id="IPR007344">
    <property type="entry name" value="GrpB/CoaE"/>
</dbReference>
<organism evidence="1 2">
    <name type="scientific">Rhizobium sullae</name>
    <name type="common">Rhizobium hedysari</name>
    <dbReference type="NCBI Taxonomy" id="50338"/>
    <lineage>
        <taxon>Bacteria</taxon>
        <taxon>Pseudomonadati</taxon>
        <taxon>Pseudomonadota</taxon>
        <taxon>Alphaproteobacteria</taxon>
        <taxon>Hyphomicrobiales</taxon>
        <taxon>Rhizobiaceae</taxon>
        <taxon>Rhizobium/Agrobacterium group</taxon>
        <taxon>Rhizobium</taxon>
    </lineage>
</organism>
<dbReference type="EMBL" id="CP104143">
    <property type="protein sequence ID" value="UWU16428.1"/>
    <property type="molecule type" value="Genomic_DNA"/>
</dbReference>
<proteinExistence type="predicted"/>
<dbReference type="SUPFAM" id="SSF81301">
    <property type="entry name" value="Nucleotidyltransferase"/>
    <property type="match status" value="1"/>
</dbReference>
<dbReference type="Pfam" id="PF04229">
    <property type="entry name" value="GrpB"/>
    <property type="match status" value="1"/>
</dbReference>
<name>A0ABY5XP86_RHISU</name>
<dbReference type="PANTHER" id="PTHR34822:SF1">
    <property type="entry name" value="GRPB FAMILY PROTEIN"/>
    <property type="match status" value="1"/>
</dbReference>
<protein>
    <submittedName>
        <fullName evidence="1">GrpB family protein</fullName>
    </submittedName>
</protein>
<keyword evidence="2" id="KW-1185">Reference proteome</keyword>